<keyword evidence="8" id="KW-1185">Reference proteome</keyword>
<evidence type="ECO:0000259" key="6">
    <source>
        <dbReference type="Pfam" id="PF03168"/>
    </source>
</evidence>
<keyword evidence="4 5" id="KW-0472">Membrane</keyword>
<reference evidence="7" key="2">
    <citation type="submission" date="2023-05" db="EMBL/GenBank/DDBJ databases">
        <authorList>
            <person name="Schelkunov M.I."/>
        </authorList>
    </citation>
    <scope>NUCLEOTIDE SEQUENCE</scope>
    <source>
        <strain evidence="7">Hsosn_3</strain>
        <tissue evidence="7">Leaf</tissue>
    </source>
</reference>
<dbReference type="PANTHER" id="PTHR31234">
    <property type="entry name" value="LATE EMBRYOGENESIS ABUNDANT (LEA) HYDROXYPROLINE-RICH GLYCOPROTEIN FAMILY"/>
    <property type="match status" value="1"/>
</dbReference>
<organism evidence="7 8">
    <name type="scientific">Heracleum sosnowskyi</name>
    <dbReference type="NCBI Taxonomy" id="360622"/>
    <lineage>
        <taxon>Eukaryota</taxon>
        <taxon>Viridiplantae</taxon>
        <taxon>Streptophyta</taxon>
        <taxon>Embryophyta</taxon>
        <taxon>Tracheophyta</taxon>
        <taxon>Spermatophyta</taxon>
        <taxon>Magnoliopsida</taxon>
        <taxon>eudicotyledons</taxon>
        <taxon>Gunneridae</taxon>
        <taxon>Pentapetalae</taxon>
        <taxon>asterids</taxon>
        <taxon>campanulids</taxon>
        <taxon>Apiales</taxon>
        <taxon>Apiaceae</taxon>
        <taxon>Apioideae</taxon>
        <taxon>apioid superclade</taxon>
        <taxon>Tordylieae</taxon>
        <taxon>Tordyliinae</taxon>
        <taxon>Heracleum</taxon>
    </lineage>
</organism>
<dbReference type="GO" id="GO:0016020">
    <property type="term" value="C:membrane"/>
    <property type="evidence" value="ECO:0007669"/>
    <property type="project" value="UniProtKB-SubCell"/>
</dbReference>
<dbReference type="GO" id="GO:0098542">
    <property type="term" value="P:defense response to other organism"/>
    <property type="evidence" value="ECO:0007669"/>
    <property type="project" value="InterPro"/>
</dbReference>
<evidence type="ECO:0000313" key="7">
    <source>
        <dbReference type="EMBL" id="KAK1378965.1"/>
    </source>
</evidence>
<dbReference type="Proteomes" id="UP001237642">
    <property type="component" value="Unassembled WGS sequence"/>
</dbReference>
<dbReference type="InterPro" id="IPR004864">
    <property type="entry name" value="LEA_2"/>
</dbReference>
<sequence length="187" mass="20255">MAKSRKGLKICCGVTALIIIILIVVAIILFFTVFKPKQPDLTLRSVTLQNIKFFPLPFFLNVSLGITLTVDNPNYGSLKYKDSTTYVTYHGTDIAEAPIHNDTIPARGTHDISTNVVIEGGKMILNPSFPGDLAAGMFNFTASTTLHGKAIALKILKIKVKSINNCDISIVPLTGNVSAVCTSKLKF</sequence>
<name>A0AAD8I5I7_9APIA</name>
<dbReference type="PANTHER" id="PTHR31234:SF65">
    <property type="entry name" value="LATE EMBRYOGENESIS ABUNDANT PROTEIN, LEA_2 SUBGROUP"/>
    <property type="match status" value="1"/>
</dbReference>
<protein>
    <submittedName>
        <fullName evidence="7">Late embryogenesis abundant protein</fullName>
    </submittedName>
</protein>
<dbReference type="AlphaFoldDB" id="A0AAD8I5I7"/>
<dbReference type="InterPro" id="IPR044839">
    <property type="entry name" value="NDR1-like"/>
</dbReference>
<dbReference type="Gene3D" id="2.60.40.1820">
    <property type="match status" value="1"/>
</dbReference>
<reference evidence="7" key="1">
    <citation type="submission" date="2023-02" db="EMBL/GenBank/DDBJ databases">
        <title>Genome of toxic invasive species Heracleum sosnowskyi carries increased number of genes despite the absence of recent whole-genome duplications.</title>
        <authorList>
            <person name="Schelkunov M."/>
            <person name="Shtratnikova V."/>
            <person name="Makarenko M."/>
            <person name="Klepikova A."/>
            <person name="Omelchenko D."/>
            <person name="Novikova G."/>
            <person name="Obukhova E."/>
            <person name="Bogdanov V."/>
            <person name="Penin A."/>
            <person name="Logacheva M."/>
        </authorList>
    </citation>
    <scope>NUCLEOTIDE SEQUENCE</scope>
    <source>
        <strain evidence="7">Hsosn_3</strain>
        <tissue evidence="7">Leaf</tissue>
    </source>
</reference>
<accession>A0AAD8I5I7</accession>
<evidence type="ECO:0000256" key="3">
    <source>
        <dbReference type="ARBA" id="ARBA00022989"/>
    </source>
</evidence>
<comment type="subcellular location">
    <subcellularLocation>
        <location evidence="1">Membrane</location>
        <topology evidence="1">Single-pass membrane protein</topology>
    </subcellularLocation>
</comment>
<evidence type="ECO:0000313" key="8">
    <source>
        <dbReference type="Proteomes" id="UP001237642"/>
    </source>
</evidence>
<feature type="transmembrane region" description="Helical" evidence="5">
    <location>
        <begin position="12"/>
        <end position="33"/>
    </location>
</feature>
<dbReference type="SUPFAM" id="SSF117070">
    <property type="entry name" value="LEA14-like"/>
    <property type="match status" value="1"/>
</dbReference>
<keyword evidence="2 5" id="KW-0812">Transmembrane</keyword>
<evidence type="ECO:0000256" key="5">
    <source>
        <dbReference type="SAM" id="Phobius"/>
    </source>
</evidence>
<evidence type="ECO:0000256" key="2">
    <source>
        <dbReference type="ARBA" id="ARBA00022692"/>
    </source>
</evidence>
<gene>
    <name evidence="7" type="ORF">POM88_025709</name>
</gene>
<evidence type="ECO:0000256" key="1">
    <source>
        <dbReference type="ARBA" id="ARBA00004167"/>
    </source>
</evidence>
<proteinExistence type="predicted"/>
<evidence type="ECO:0000256" key="4">
    <source>
        <dbReference type="ARBA" id="ARBA00023136"/>
    </source>
</evidence>
<keyword evidence="3 5" id="KW-1133">Transmembrane helix</keyword>
<dbReference type="EMBL" id="JAUIZM010000006">
    <property type="protein sequence ID" value="KAK1378965.1"/>
    <property type="molecule type" value="Genomic_DNA"/>
</dbReference>
<comment type="caution">
    <text evidence="7">The sequence shown here is derived from an EMBL/GenBank/DDBJ whole genome shotgun (WGS) entry which is preliminary data.</text>
</comment>
<dbReference type="Pfam" id="PF03168">
    <property type="entry name" value="LEA_2"/>
    <property type="match status" value="1"/>
</dbReference>
<feature type="domain" description="Late embryogenesis abundant protein LEA-2 subgroup" evidence="6">
    <location>
        <begin position="67"/>
        <end position="151"/>
    </location>
</feature>